<dbReference type="RefSeq" id="XP_066072363.1">
    <property type="nucleotide sequence ID" value="XM_066216266.1"/>
</dbReference>
<feature type="compositionally biased region" description="Basic and acidic residues" evidence="1">
    <location>
        <begin position="360"/>
        <end position="370"/>
    </location>
</feature>
<feature type="transmembrane region" description="Helical" evidence="2">
    <location>
        <begin position="872"/>
        <end position="889"/>
    </location>
</feature>
<keyword evidence="2" id="KW-0472">Membrane</keyword>
<keyword evidence="4" id="KW-1185">Reference proteome</keyword>
<accession>A0AAX4JJN0</accession>
<feature type="compositionally biased region" description="Basic and acidic residues" evidence="1">
    <location>
        <begin position="489"/>
        <end position="529"/>
    </location>
</feature>
<evidence type="ECO:0000313" key="3">
    <source>
        <dbReference type="EMBL" id="WWC85600.1"/>
    </source>
</evidence>
<feature type="compositionally biased region" description="Polar residues" evidence="1">
    <location>
        <begin position="611"/>
        <end position="620"/>
    </location>
</feature>
<gene>
    <name evidence="3" type="ORF">L201_000464</name>
</gene>
<feature type="compositionally biased region" description="Basic and acidic residues" evidence="1">
    <location>
        <begin position="270"/>
        <end position="340"/>
    </location>
</feature>
<sequence>MDAFPIYDDSYKPELDHDTSFEYNPEYITSNPIYIDEPDYDNEPYEDIHISDSYVEVEDDVDDELAEPWLPYSDTARLPNGNGNQQVIIGGFPQPSALKQHYCDLYPEECAKNGNILEQNNTLANNYTLNDTTVQPTDLAHVNFPGVGLALLLLFLILLGLNGSWSGDKTGNHPDGSQKPDRDHRKNGTKGSEDGKDTKGQKSGKLHKNGEPAEGRKRTKEQEEADRKRQKEKDRKDGKNRRGDEERNSRKGRKHGETPEDEKDRKRREQRQQEKAQQKKDADKAKQERKDRDKRRQDRETNRKDRGQSGRTPEEEKQRQRQKQRDQREKDKKKDRDAERAAQAAAADDERRRKDRNQRHKDQDRKDRGKDRKHGRKHSDGSNRDHKSETQADRDEQKRREKDKKRREQERAIRDSQKDTHGDPKKDGKKHSGQTQEEREKRKQEKHERDKKRKAQEDAQKKAIEDQQKKDQKEAKKKAERDRKHRKRNETPEERDERYRKNGETPDQRDERHKREKAQKDAKAQAERDRKHKKRNETPEERDERYRKNGETPEQRDERHKREKAQKDAKAQAERDERHKKNGETPEQRDKRHKREKAERDAKRQAEQDARNGTGSNDNKGSFWLNPSILLGLLLLLGLLAFAGKAQVSNTIPNMNWRTPSFFQKPSGIIGGSLLGEGGGLSGKPIINALPKIIPSRPKSSSWVVKESSPHIHINNLQTNGNGNPVTFGPSPNPVGQVVIEAEVPVVQEKVWEPISFQFNGPSNPDRLLNMVLAILIISLPLIIDWIKDYPEERYSSPHYISSMIQTLILAALVLFGLLIADWHFGWSTTIAPYTEVSLDGVQSGLTPVLVGAVETTEHLVWGLEDVLFGDGRILLGMGLAALGCYFLSQREPSSDTPTTAYSDLTTQALVFLGALILGMIFWNA</sequence>
<feature type="transmembrane region" description="Helical" evidence="2">
    <location>
        <begin position="768"/>
        <end position="787"/>
    </location>
</feature>
<dbReference type="Proteomes" id="UP001355207">
    <property type="component" value="Chromosome 1"/>
</dbReference>
<evidence type="ECO:0000256" key="2">
    <source>
        <dbReference type="SAM" id="Phobius"/>
    </source>
</evidence>
<feature type="region of interest" description="Disordered" evidence="1">
    <location>
        <begin position="165"/>
        <end position="622"/>
    </location>
</feature>
<feature type="compositionally biased region" description="Basic and acidic residues" evidence="1">
    <location>
        <begin position="536"/>
        <end position="610"/>
    </location>
</feature>
<organism evidence="3 4">
    <name type="scientific">Kwoniella dendrophila CBS 6074</name>
    <dbReference type="NCBI Taxonomy" id="1295534"/>
    <lineage>
        <taxon>Eukaryota</taxon>
        <taxon>Fungi</taxon>
        <taxon>Dikarya</taxon>
        <taxon>Basidiomycota</taxon>
        <taxon>Agaricomycotina</taxon>
        <taxon>Tremellomycetes</taxon>
        <taxon>Tremellales</taxon>
        <taxon>Cryptococcaceae</taxon>
        <taxon>Kwoniella</taxon>
    </lineage>
</organism>
<feature type="compositionally biased region" description="Basic and acidic residues" evidence="1">
    <location>
        <begin position="455"/>
        <end position="482"/>
    </location>
</feature>
<keyword evidence="2" id="KW-0812">Transmembrane</keyword>
<evidence type="ECO:0000313" key="4">
    <source>
        <dbReference type="Proteomes" id="UP001355207"/>
    </source>
</evidence>
<feature type="transmembrane region" description="Helical" evidence="2">
    <location>
        <begin position="901"/>
        <end position="923"/>
    </location>
</feature>
<feature type="compositionally biased region" description="Basic and acidic residues" evidence="1">
    <location>
        <begin position="436"/>
        <end position="448"/>
    </location>
</feature>
<dbReference type="AlphaFoldDB" id="A0AAX4JJN0"/>
<protein>
    <submittedName>
        <fullName evidence="3">Uncharacterized protein</fullName>
    </submittedName>
</protein>
<feature type="transmembrane region" description="Helical" evidence="2">
    <location>
        <begin position="799"/>
        <end position="821"/>
    </location>
</feature>
<feature type="compositionally biased region" description="Basic and acidic residues" evidence="1">
    <location>
        <begin position="378"/>
        <end position="426"/>
    </location>
</feature>
<feature type="compositionally biased region" description="Basic and acidic residues" evidence="1">
    <location>
        <begin position="208"/>
        <end position="264"/>
    </location>
</feature>
<feature type="transmembrane region" description="Helical" evidence="2">
    <location>
        <begin position="623"/>
        <end position="643"/>
    </location>
</feature>
<dbReference type="GeneID" id="91091136"/>
<dbReference type="EMBL" id="CP144098">
    <property type="protein sequence ID" value="WWC85600.1"/>
    <property type="molecule type" value="Genomic_DNA"/>
</dbReference>
<feature type="compositionally biased region" description="Basic and acidic residues" evidence="1">
    <location>
        <begin position="170"/>
        <end position="200"/>
    </location>
</feature>
<reference evidence="3 4" key="1">
    <citation type="submission" date="2024-01" db="EMBL/GenBank/DDBJ databases">
        <title>Comparative genomics of Cryptococcus and Kwoniella reveals pathogenesis evolution and contrasting modes of karyotype evolution via chromosome fusion or intercentromeric recombination.</title>
        <authorList>
            <person name="Coelho M.A."/>
            <person name="David-Palma M."/>
            <person name="Shea T."/>
            <person name="Bowers K."/>
            <person name="McGinley-Smith S."/>
            <person name="Mohammad A.W."/>
            <person name="Gnirke A."/>
            <person name="Yurkov A.M."/>
            <person name="Nowrousian M."/>
            <person name="Sun S."/>
            <person name="Cuomo C.A."/>
            <person name="Heitman J."/>
        </authorList>
    </citation>
    <scope>NUCLEOTIDE SEQUENCE [LARGE SCALE GENOMIC DNA]</scope>
    <source>
        <strain evidence="3 4">CBS 6074</strain>
    </source>
</reference>
<keyword evidence="2" id="KW-1133">Transmembrane helix</keyword>
<feature type="transmembrane region" description="Helical" evidence="2">
    <location>
        <begin position="142"/>
        <end position="161"/>
    </location>
</feature>
<name>A0AAX4JJN0_9TREE</name>
<proteinExistence type="predicted"/>
<evidence type="ECO:0000256" key="1">
    <source>
        <dbReference type="SAM" id="MobiDB-lite"/>
    </source>
</evidence>